<dbReference type="InterPro" id="IPR006059">
    <property type="entry name" value="SBP"/>
</dbReference>
<evidence type="ECO:0000313" key="6">
    <source>
        <dbReference type="EMBL" id="NOU91654.1"/>
    </source>
</evidence>
<keyword evidence="1" id="KW-1003">Cell membrane</keyword>
<proteinExistence type="predicted"/>
<dbReference type="InterPro" id="IPR050490">
    <property type="entry name" value="Bact_solute-bd_prot1"/>
</dbReference>
<evidence type="ECO:0000313" key="7">
    <source>
        <dbReference type="Proteomes" id="UP000641588"/>
    </source>
</evidence>
<sequence>MTETREHLYNRIQMKRGIQTMTVHSTNLWKRTASALLVTALVGVTAACGSTSDKPQPGGAAKAPTGPVKLKLAYDSGNTIPSTSADSNEAMKYLQDKLGVQFDITVNAYEIYKEKIRVQIASGDVPDAFAWRTMDDFIVGMIKAGEIVPLDEYIDKYPNLKKQKDLYLTKYQNKTYAIANVRNPVASGDAPLIRQDWLDALGLQAPKTMDELYNVAKALSFNDPDKNGKKDTYGIQIGYGANAFIGVSGLQEPFGIQDKWVKQSDGKYVPYFATPAFKEYLTWMNKAFKDGLIDPDFAVTDGKTAESKVVSKGQSGVFFHYMSRVNDFEDNFKKANPNAKLLPFEPVKGPAGLQGATGRVEYGGLFVSKKAAQDPAKMQKLMEWLDFGASPEGQTFNLYGAEGIHFTKKDGKNEVKSELISRDMPGTFLRTLPMQPTEEMFVSKKNSAEAQKIVIDGNKMLEKFLKIPTPMDFAFSPVGSKYRAEADAFINTNIVKVIMGNTEVKDWDSVVKQWYDRFEGAKWIEEIAATAGK</sequence>
<keyword evidence="4" id="KW-0564">Palmitate</keyword>
<evidence type="ECO:0000256" key="4">
    <source>
        <dbReference type="ARBA" id="ARBA00023139"/>
    </source>
</evidence>
<organism evidence="6 7">
    <name type="scientific">Paenibacillus foliorum</name>
    <dbReference type="NCBI Taxonomy" id="2654974"/>
    <lineage>
        <taxon>Bacteria</taxon>
        <taxon>Bacillati</taxon>
        <taxon>Bacillota</taxon>
        <taxon>Bacilli</taxon>
        <taxon>Bacillales</taxon>
        <taxon>Paenibacillaceae</taxon>
        <taxon>Paenibacillus</taxon>
    </lineage>
</organism>
<reference evidence="6" key="1">
    <citation type="submission" date="2019-10" db="EMBL/GenBank/DDBJ databases">
        <title>Description of Paenibacillus glebae sp. nov.</title>
        <authorList>
            <person name="Carlier A."/>
            <person name="Qi S."/>
        </authorList>
    </citation>
    <scope>NUCLEOTIDE SEQUENCE</scope>
    <source>
        <strain evidence="6">LMG 31456</strain>
    </source>
</reference>
<protein>
    <submittedName>
        <fullName evidence="6">Extracellular solute-binding protein</fullName>
    </submittedName>
</protein>
<dbReference type="SUPFAM" id="SSF53850">
    <property type="entry name" value="Periplasmic binding protein-like II"/>
    <property type="match status" value="1"/>
</dbReference>
<dbReference type="PANTHER" id="PTHR43649">
    <property type="entry name" value="ARABINOSE-BINDING PROTEIN-RELATED"/>
    <property type="match status" value="1"/>
</dbReference>
<comment type="caution">
    <text evidence="6">The sequence shown here is derived from an EMBL/GenBank/DDBJ whole genome shotgun (WGS) entry which is preliminary data.</text>
</comment>
<dbReference type="Gene3D" id="3.40.190.10">
    <property type="entry name" value="Periplasmic binding protein-like II"/>
    <property type="match status" value="2"/>
</dbReference>
<dbReference type="Proteomes" id="UP000641588">
    <property type="component" value="Unassembled WGS sequence"/>
</dbReference>
<evidence type="ECO:0000256" key="3">
    <source>
        <dbReference type="ARBA" id="ARBA00023136"/>
    </source>
</evidence>
<evidence type="ECO:0000256" key="1">
    <source>
        <dbReference type="ARBA" id="ARBA00022475"/>
    </source>
</evidence>
<evidence type="ECO:0000256" key="5">
    <source>
        <dbReference type="ARBA" id="ARBA00023288"/>
    </source>
</evidence>
<keyword evidence="5" id="KW-0449">Lipoprotein</keyword>
<dbReference type="PANTHER" id="PTHR43649:SF33">
    <property type="entry name" value="POLYGALACTURONAN_RHAMNOGALACTURONAN-BINDING PROTEIN YTCQ"/>
    <property type="match status" value="1"/>
</dbReference>
<accession>A0A972GIZ1</accession>
<keyword evidence="2" id="KW-0732">Signal</keyword>
<keyword evidence="3" id="KW-0472">Membrane</keyword>
<name>A0A972GIZ1_9BACL</name>
<dbReference type="Pfam" id="PF01547">
    <property type="entry name" value="SBP_bac_1"/>
    <property type="match status" value="1"/>
</dbReference>
<dbReference type="EMBL" id="WHOD01000003">
    <property type="protein sequence ID" value="NOU91654.1"/>
    <property type="molecule type" value="Genomic_DNA"/>
</dbReference>
<keyword evidence="7" id="KW-1185">Reference proteome</keyword>
<gene>
    <name evidence="6" type="ORF">GC093_00170</name>
</gene>
<dbReference type="AlphaFoldDB" id="A0A972GIZ1"/>
<evidence type="ECO:0000256" key="2">
    <source>
        <dbReference type="ARBA" id="ARBA00022729"/>
    </source>
</evidence>